<dbReference type="Proteomes" id="UP000264702">
    <property type="component" value="Unassembled WGS sequence"/>
</dbReference>
<dbReference type="OrthoDB" id="273514at2"/>
<organism evidence="2 3">
    <name type="scientific">Paracidobacterium acidisoli</name>
    <dbReference type="NCBI Taxonomy" id="2303751"/>
    <lineage>
        <taxon>Bacteria</taxon>
        <taxon>Pseudomonadati</taxon>
        <taxon>Acidobacteriota</taxon>
        <taxon>Terriglobia</taxon>
        <taxon>Terriglobales</taxon>
        <taxon>Acidobacteriaceae</taxon>
        <taxon>Paracidobacterium</taxon>
    </lineage>
</organism>
<protein>
    <recommendedName>
        <fullName evidence="1">Opioid growth factor receptor (OGFr) conserved domain-containing protein</fullName>
    </recommendedName>
</protein>
<accession>A0A372IM06</accession>
<evidence type="ECO:0000259" key="1">
    <source>
        <dbReference type="Pfam" id="PF04664"/>
    </source>
</evidence>
<evidence type="ECO:0000313" key="3">
    <source>
        <dbReference type="Proteomes" id="UP000264702"/>
    </source>
</evidence>
<feature type="domain" description="Opioid growth factor receptor (OGFr) conserved" evidence="1">
    <location>
        <begin position="35"/>
        <end position="147"/>
    </location>
</feature>
<dbReference type="RefSeq" id="WP_117299881.1">
    <property type="nucleotide sequence ID" value="NZ_QVQT02000004.1"/>
</dbReference>
<sequence length="176" mass="20313">MQHDGQSDALMAFYREGGADDAGRRWEEIVAWPDERLEAMHDFIQWLFPLPERSGANPWAPTLSAATIAAFHASPEMRQRLRESFLRMLRFYGLEWASDGQVRRAEYFAATADNWLWPENHNYLRLTRILRSLALLGLERESAALFRALSGIRRDFPGRITPRTFTFWSEAAAAIP</sequence>
<dbReference type="PANTHER" id="PTHR14015">
    <property type="entry name" value="OPIOID GROWTH FACTOR RECEPTOR OGFR ZETA-TYPE OPIOID RECEPTOR"/>
    <property type="match status" value="1"/>
</dbReference>
<proteinExistence type="predicted"/>
<comment type="caution">
    <text evidence="2">The sequence shown here is derived from an EMBL/GenBank/DDBJ whole genome shotgun (WGS) entry which is preliminary data.</text>
</comment>
<keyword evidence="3" id="KW-1185">Reference proteome</keyword>
<dbReference type="GO" id="GO:0140625">
    <property type="term" value="F:opioid growth factor receptor activity"/>
    <property type="evidence" value="ECO:0007669"/>
    <property type="project" value="InterPro"/>
</dbReference>
<evidence type="ECO:0000313" key="2">
    <source>
        <dbReference type="EMBL" id="RFU15990.1"/>
    </source>
</evidence>
<dbReference type="GO" id="GO:0016020">
    <property type="term" value="C:membrane"/>
    <property type="evidence" value="ECO:0007669"/>
    <property type="project" value="InterPro"/>
</dbReference>
<name>A0A372IM06_9BACT</name>
<dbReference type="PANTHER" id="PTHR14015:SF2">
    <property type="entry name" value="OPIOID GROWTH FACTOR RECEPTOR (OGFR) CONSERVED DOMAIN-CONTAINING PROTEIN"/>
    <property type="match status" value="1"/>
</dbReference>
<dbReference type="Pfam" id="PF04664">
    <property type="entry name" value="OGFr_N"/>
    <property type="match status" value="1"/>
</dbReference>
<dbReference type="AlphaFoldDB" id="A0A372IM06"/>
<gene>
    <name evidence="2" type="ORF">D0Y96_11155</name>
</gene>
<reference evidence="2 3" key="1">
    <citation type="submission" date="2018-08" db="EMBL/GenBank/DDBJ databases">
        <title>Acidipila sp. 4G-K13, an acidobacterium isolated from forest soil.</title>
        <authorList>
            <person name="Gao Z.-H."/>
            <person name="Qiu L.-H."/>
        </authorList>
    </citation>
    <scope>NUCLEOTIDE SEQUENCE [LARGE SCALE GENOMIC DNA]</scope>
    <source>
        <strain evidence="2 3">4G-K13</strain>
    </source>
</reference>
<dbReference type="InterPro" id="IPR039574">
    <property type="entry name" value="OGFr"/>
</dbReference>
<dbReference type="InterPro" id="IPR006757">
    <property type="entry name" value="OGF_rcpt"/>
</dbReference>
<dbReference type="EMBL" id="QVQT01000004">
    <property type="protein sequence ID" value="RFU15990.1"/>
    <property type="molecule type" value="Genomic_DNA"/>
</dbReference>